<proteinExistence type="predicted"/>
<organism evidence="1 2">
    <name type="scientific">Alteromonas naphthalenivorans</name>
    <dbReference type="NCBI Taxonomy" id="715451"/>
    <lineage>
        <taxon>Bacteria</taxon>
        <taxon>Pseudomonadati</taxon>
        <taxon>Pseudomonadota</taxon>
        <taxon>Gammaproteobacteria</taxon>
        <taxon>Alteromonadales</taxon>
        <taxon>Alteromonadaceae</taxon>
        <taxon>Alteromonas/Salinimonas group</taxon>
        <taxon>Alteromonas</taxon>
    </lineage>
</organism>
<dbReference type="KEGG" id="alt:ambt_20265"/>
<dbReference type="AlphaFoldDB" id="F5Z6N1"/>
<keyword evidence="2" id="KW-1185">Reference proteome</keyword>
<gene>
    <name evidence="1" type="ordered locus">ambt_20265</name>
</gene>
<sequence length="78" mass="8745">MDAVAERPWMGLPRVSIALAHHLLSDENLPHKVIDFLFGKLNTAVMTLRTLLFSAPRQGLALNSIILLAIIINNWRES</sequence>
<accession>F5Z6N1</accession>
<dbReference type="EMBL" id="CP002339">
    <property type="protein sequence ID" value="AEF05544.1"/>
    <property type="molecule type" value="Genomic_DNA"/>
</dbReference>
<name>F5Z6N1_ALTNA</name>
<reference evidence="1 2" key="1">
    <citation type="journal article" date="2011" name="J. Bacteriol.">
        <title>Complete genome sequence of the polycyclic aromatic hydrocarbon-degrading bacterium Alteromonas sp. strain SN2.</title>
        <authorList>
            <person name="Jin H.M."/>
            <person name="Jeong H."/>
            <person name="Moon E.J."/>
            <person name="Math R.K."/>
            <person name="Lee K."/>
            <person name="Kim H.J."/>
            <person name="Jeon C.O."/>
            <person name="Oh T.K."/>
            <person name="Kim J.F."/>
        </authorList>
    </citation>
    <scope>NUCLEOTIDE SEQUENCE [LARGE SCALE GENOMIC DNA]</scope>
    <source>
        <strain evidence="2">JCM 17741 / KACC 18427 / KCTC 11700BP / SN2</strain>
    </source>
</reference>
<evidence type="ECO:0000313" key="2">
    <source>
        <dbReference type="Proteomes" id="UP000000683"/>
    </source>
</evidence>
<protein>
    <submittedName>
        <fullName evidence="1">Uncharacterized protein</fullName>
    </submittedName>
</protein>
<dbReference type="HOGENOM" id="CLU_2614189_0_0_6"/>
<dbReference type="Proteomes" id="UP000000683">
    <property type="component" value="Chromosome"/>
</dbReference>
<evidence type="ECO:0000313" key="1">
    <source>
        <dbReference type="EMBL" id="AEF05544.1"/>
    </source>
</evidence>